<name>A0AA39HVY6_9BILA</name>
<evidence type="ECO:0000259" key="2">
    <source>
        <dbReference type="Pfam" id="PF01764"/>
    </source>
</evidence>
<keyword evidence="4" id="KW-1185">Reference proteome</keyword>
<dbReference type="Pfam" id="PF01764">
    <property type="entry name" value="Lipase_3"/>
    <property type="match status" value="1"/>
</dbReference>
<gene>
    <name evidence="3" type="ORF">QR680_005924</name>
</gene>
<dbReference type="AlphaFoldDB" id="A0AA39HVY6"/>
<evidence type="ECO:0000313" key="4">
    <source>
        <dbReference type="Proteomes" id="UP001175271"/>
    </source>
</evidence>
<proteinExistence type="predicted"/>
<dbReference type="SUPFAM" id="SSF53474">
    <property type="entry name" value="alpha/beta-Hydrolases"/>
    <property type="match status" value="1"/>
</dbReference>
<comment type="caution">
    <text evidence="3">The sequence shown here is derived from an EMBL/GenBank/DDBJ whole genome shotgun (WGS) entry which is preliminary data.</text>
</comment>
<evidence type="ECO:0000313" key="3">
    <source>
        <dbReference type="EMBL" id="KAK0411928.1"/>
    </source>
</evidence>
<keyword evidence="1" id="KW-0732">Signal</keyword>
<feature type="signal peptide" evidence="1">
    <location>
        <begin position="1"/>
        <end position="18"/>
    </location>
</feature>
<reference evidence="3" key="1">
    <citation type="submission" date="2023-06" db="EMBL/GenBank/DDBJ databases">
        <title>Genomic analysis of the entomopathogenic nematode Steinernema hermaphroditum.</title>
        <authorList>
            <person name="Schwarz E.M."/>
            <person name="Heppert J.K."/>
            <person name="Baniya A."/>
            <person name="Schwartz H.T."/>
            <person name="Tan C.-H."/>
            <person name="Antoshechkin I."/>
            <person name="Sternberg P.W."/>
            <person name="Goodrich-Blair H."/>
            <person name="Dillman A.R."/>
        </authorList>
    </citation>
    <scope>NUCLEOTIDE SEQUENCE</scope>
    <source>
        <strain evidence="3">PS9179</strain>
        <tissue evidence="3">Whole animal</tissue>
    </source>
</reference>
<accession>A0AA39HVY6</accession>
<dbReference type="PANTHER" id="PTHR45908:SF8">
    <property type="entry name" value="FUNGAL LIPASE-LIKE DOMAIN-CONTAINING PROTEIN"/>
    <property type="match status" value="1"/>
</dbReference>
<dbReference type="PANTHER" id="PTHR45908">
    <property type="entry name" value="PROTEIN CBG11750-RELATED"/>
    <property type="match status" value="1"/>
</dbReference>
<dbReference type="GO" id="GO:0006629">
    <property type="term" value="P:lipid metabolic process"/>
    <property type="evidence" value="ECO:0007669"/>
    <property type="project" value="InterPro"/>
</dbReference>
<dbReference type="Gene3D" id="3.40.50.1820">
    <property type="entry name" value="alpha/beta hydrolase"/>
    <property type="match status" value="1"/>
</dbReference>
<dbReference type="CDD" id="cd00519">
    <property type="entry name" value="Lipase_3"/>
    <property type="match status" value="1"/>
</dbReference>
<protein>
    <recommendedName>
        <fullName evidence="2">Fungal lipase-type domain-containing protein</fullName>
    </recommendedName>
</protein>
<feature type="domain" description="Fungal lipase-type" evidence="2">
    <location>
        <begin position="96"/>
        <end position="232"/>
    </location>
</feature>
<evidence type="ECO:0000256" key="1">
    <source>
        <dbReference type="SAM" id="SignalP"/>
    </source>
</evidence>
<sequence length="305" mass="33821">MRLQAAVVLLALLASASSVAVRQRLLDISEYSDDIARNKLYPMSAAAYGDDPTKCLANTFGSKNAEIIGTSSVKCDFAGDPCFASTVVSHVDQAIIIAFRGVEDKSELQAIMDDINFTHEKFVGGGKCGKWFIDSFRNIWDAGLKNHYLSARAKYPGYQVWVTGHNVGGSLASVASAYMIYTKVATADSVLLMTMGQPRTGDKDYAHAHDKIVTNSYRIVHNRDLSAHLPVENWEGYYHHGKEVWYDNDMREGQTPKICGDESNKCSDGDWITTNIMDDYYMFNILQRTNEWGKAGCSPDQSGDH</sequence>
<dbReference type="InterPro" id="IPR029058">
    <property type="entry name" value="AB_hydrolase_fold"/>
</dbReference>
<organism evidence="3 4">
    <name type="scientific">Steinernema hermaphroditum</name>
    <dbReference type="NCBI Taxonomy" id="289476"/>
    <lineage>
        <taxon>Eukaryota</taxon>
        <taxon>Metazoa</taxon>
        <taxon>Ecdysozoa</taxon>
        <taxon>Nematoda</taxon>
        <taxon>Chromadorea</taxon>
        <taxon>Rhabditida</taxon>
        <taxon>Tylenchina</taxon>
        <taxon>Panagrolaimomorpha</taxon>
        <taxon>Strongyloidoidea</taxon>
        <taxon>Steinernematidae</taxon>
        <taxon>Steinernema</taxon>
    </lineage>
</organism>
<dbReference type="Proteomes" id="UP001175271">
    <property type="component" value="Unassembled WGS sequence"/>
</dbReference>
<dbReference type="EMBL" id="JAUCMV010000003">
    <property type="protein sequence ID" value="KAK0411928.1"/>
    <property type="molecule type" value="Genomic_DNA"/>
</dbReference>
<feature type="chain" id="PRO_5041215228" description="Fungal lipase-type domain-containing protein" evidence="1">
    <location>
        <begin position="19"/>
        <end position="305"/>
    </location>
</feature>
<dbReference type="InterPro" id="IPR002921">
    <property type="entry name" value="Fungal_lipase-type"/>
</dbReference>